<evidence type="ECO:0000256" key="1">
    <source>
        <dbReference type="ARBA" id="ARBA00006217"/>
    </source>
</evidence>
<organism evidence="2 3">
    <name type="scientific">Thiospirillum jenense</name>
    <dbReference type="NCBI Taxonomy" id="1653858"/>
    <lineage>
        <taxon>Bacteria</taxon>
        <taxon>Pseudomonadati</taxon>
        <taxon>Pseudomonadota</taxon>
        <taxon>Gammaproteobacteria</taxon>
        <taxon>Chromatiales</taxon>
        <taxon>Chromatiaceae</taxon>
        <taxon>Thiospirillum</taxon>
    </lineage>
</organism>
<accession>A0A839H6K4</accession>
<proteinExistence type="inferred from homology"/>
<dbReference type="InterPro" id="IPR001765">
    <property type="entry name" value="Carbonic_anhydrase"/>
</dbReference>
<dbReference type="InterPro" id="IPR036874">
    <property type="entry name" value="Carbonic_anhydrase_sf"/>
</dbReference>
<dbReference type="Proteomes" id="UP000548632">
    <property type="component" value="Unassembled WGS sequence"/>
</dbReference>
<dbReference type="GO" id="GO:0004089">
    <property type="term" value="F:carbonate dehydratase activity"/>
    <property type="evidence" value="ECO:0007669"/>
    <property type="project" value="InterPro"/>
</dbReference>
<comment type="caution">
    <text evidence="2">The sequence shown here is derived from an EMBL/GenBank/DDBJ whole genome shotgun (WGS) entry which is preliminary data.</text>
</comment>
<gene>
    <name evidence="2" type="ORF">HUK38_02610</name>
</gene>
<evidence type="ECO:0000313" key="2">
    <source>
        <dbReference type="EMBL" id="MBB1125121.1"/>
    </source>
</evidence>
<comment type="similarity">
    <text evidence="1">Belongs to the beta-class carbonic anhydrase family.</text>
</comment>
<dbReference type="RefSeq" id="WP_182582242.1">
    <property type="nucleotide sequence ID" value="NZ_JABVCQ010000004.1"/>
</dbReference>
<evidence type="ECO:0000313" key="3">
    <source>
        <dbReference type="Proteomes" id="UP000548632"/>
    </source>
</evidence>
<sequence>MQRLIPVTSSADILTDYQNTPIGALLEYHNLGSEFDCYSQAQILIGMCMDNRKYLRIPDNFAYIIRTGGGNLRYSEFKVSYAIAVGGVRSIALIAHNHCGMVNLMARRDVFIQGLIDNAGWEPEWAEQHFMHFAPMFEIGNEIDFVLSEVHRLRARYPKIQIAPLLYRIEDNLLYLIRE</sequence>
<keyword evidence="3" id="KW-1185">Reference proteome</keyword>
<dbReference type="EMBL" id="JABVCQ010000004">
    <property type="protein sequence ID" value="MBB1125121.1"/>
    <property type="molecule type" value="Genomic_DNA"/>
</dbReference>
<dbReference type="Gene3D" id="3.40.1050.10">
    <property type="entry name" value="Carbonic anhydrase"/>
    <property type="match status" value="1"/>
</dbReference>
<dbReference type="SUPFAM" id="SSF53056">
    <property type="entry name" value="beta-carbonic anhydrase, cab"/>
    <property type="match status" value="1"/>
</dbReference>
<protein>
    <submittedName>
        <fullName evidence="2">Carbonic anhydrase</fullName>
    </submittedName>
</protein>
<name>A0A839H6K4_9GAMM</name>
<reference evidence="2 3" key="1">
    <citation type="journal article" date="2020" name="Arch. Microbiol.">
        <title>The genome sequence of the giant phototrophic gammaproteobacterium Thiospirillum jenense gives insight into its physiological properties and phylogenetic relationships.</title>
        <authorList>
            <person name="Imhoff J.F."/>
            <person name="Meyer T.E."/>
            <person name="Kyndt J.A."/>
        </authorList>
    </citation>
    <scope>NUCLEOTIDE SEQUENCE [LARGE SCALE GENOMIC DNA]</scope>
    <source>
        <strain evidence="2 3">DSM 216</strain>
    </source>
</reference>
<dbReference type="AlphaFoldDB" id="A0A839H6K4"/>
<dbReference type="GO" id="GO:0008270">
    <property type="term" value="F:zinc ion binding"/>
    <property type="evidence" value="ECO:0007669"/>
    <property type="project" value="InterPro"/>
</dbReference>
<dbReference type="SMART" id="SM00947">
    <property type="entry name" value="Pro_CA"/>
    <property type="match status" value="1"/>
</dbReference>